<proteinExistence type="predicted"/>
<feature type="domain" description="Reverse transcriptase" evidence="1">
    <location>
        <begin position="1"/>
        <end position="185"/>
    </location>
</feature>
<accession>A0AAV2GI14</accession>
<protein>
    <recommendedName>
        <fullName evidence="1">Reverse transcriptase domain-containing protein</fullName>
    </recommendedName>
</protein>
<name>A0AAV2GI14_9ROSI</name>
<dbReference type="InterPro" id="IPR000477">
    <property type="entry name" value="RT_dom"/>
</dbReference>
<dbReference type="AlphaFoldDB" id="A0AAV2GI14"/>
<dbReference type="PANTHER" id="PTHR33116:SF70">
    <property type="entry name" value="NON-LTR RETROELEMENT REVERSE TRANSCRIPTASE-LIKE PROTEIN"/>
    <property type="match status" value="1"/>
</dbReference>
<dbReference type="PROSITE" id="PS50878">
    <property type="entry name" value="RT_POL"/>
    <property type="match status" value="1"/>
</dbReference>
<dbReference type="InterPro" id="IPR043502">
    <property type="entry name" value="DNA/RNA_pol_sf"/>
</dbReference>
<evidence type="ECO:0000259" key="1">
    <source>
        <dbReference type="PROSITE" id="PS50878"/>
    </source>
</evidence>
<dbReference type="PANTHER" id="PTHR33116">
    <property type="entry name" value="REVERSE TRANSCRIPTASE ZINC-BINDING DOMAIN-CONTAINING PROTEIN-RELATED-RELATED"/>
    <property type="match status" value="1"/>
</dbReference>
<dbReference type="SUPFAM" id="SSF56672">
    <property type="entry name" value="DNA/RNA polymerases"/>
    <property type="match status" value="1"/>
</dbReference>
<dbReference type="EMBL" id="OZ034822">
    <property type="protein sequence ID" value="CAL1410370.1"/>
    <property type="molecule type" value="Genomic_DNA"/>
</dbReference>
<evidence type="ECO:0000313" key="2">
    <source>
        <dbReference type="EMBL" id="CAL1410370.1"/>
    </source>
</evidence>
<organism evidence="2 3">
    <name type="scientific">Linum trigynum</name>
    <dbReference type="NCBI Taxonomy" id="586398"/>
    <lineage>
        <taxon>Eukaryota</taxon>
        <taxon>Viridiplantae</taxon>
        <taxon>Streptophyta</taxon>
        <taxon>Embryophyta</taxon>
        <taxon>Tracheophyta</taxon>
        <taxon>Spermatophyta</taxon>
        <taxon>Magnoliopsida</taxon>
        <taxon>eudicotyledons</taxon>
        <taxon>Gunneridae</taxon>
        <taxon>Pentapetalae</taxon>
        <taxon>rosids</taxon>
        <taxon>fabids</taxon>
        <taxon>Malpighiales</taxon>
        <taxon>Linaceae</taxon>
        <taxon>Linum</taxon>
    </lineage>
</organism>
<dbReference type="Proteomes" id="UP001497516">
    <property type="component" value="Chromosome 9"/>
</dbReference>
<evidence type="ECO:0000313" key="3">
    <source>
        <dbReference type="Proteomes" id="UP001497516"/>
    </source>
</evidence>
<sequence>MVLKVDLAKAYDRIRWGFVRDTLVAAGAPDKFVELTMACISSASMQIQWNGGLTESFQPSRGLRQGFPLSPYIFTLCMERLRHIIADAVRAGRWKPIKLSQDGPTLSHLFFADDLILFGEATRAQVQEINACFEKFGGSSGQQISRLKSRVFFSANTTADCQQSLSHELQIPVTSNLGRYLGVPVIHDRVSKYTFLNLIDRIDKRLAGWKASTLSLAGV</sequence>
<gene>
    <name evidence="2" type="ORF">LTRI10_LOCUS49794</name>
</gene>
<dbReference type="Pfam" id="PF00078">
    <property type="entry name" value="RVT_1"/>
    <property type="match status" value="1"/>
</dbReference>
<keyword evidence="3" id="KW-1185">Reference proteome</keyword>
<reference evidence="2 3" key="1">
    <citation type="submission" date="2024-04" db="EMBL/GenBank/DDBJ databases">
        <authorList>
            <person name="Fracassetti M."/>
        </authorList>
    </citation>
    <scope>NUCLEOTIDE SEQUENCE [LARGE SCALE GENOMIC DNA]</scope>
</reference>